<protein>
    <submittedName>
        <fullName evidence="1">Uncharacterized protein</fullName>
    </submittedName>
</protein>
<organism evidence="1 2">
    <name type="scientific">Phlebia brevispora</name>
    <dbReference type="NCBI Taxonomy" id="194682"/>
    <lineage>
        <taxon>Eukaryota</taxon>
        <taxon>Fungi</taxon>
        <taxon>Dikarya</taxon>
        <taxon>Basidiomycota</taxon>
        <taxon>Agaricomycotina</taxon>
        <taxon>Agaricomycetes</taxon>
        <taxon>Polyporales</taxon>
        <taxon>Meruliaceae</taxon>
        <taxon>Phlebia</taxon>
    </lineage>
</organism>
<evidence type="ECO:0000313" key="1">
    <source>
        <dbReference type="EMBL" id="KAJ3556465.1"/>
    </source>
</evidence>
<keyword evidence="2" id="KW-1185">Reference proteome</keyword>
<sequence>MDPSLYKSVKTSRGLTYSYWTSTAQDGKPTLLFCHGFPSTSRDWRYIAPVLKDKGYGVIVPDMLGYGDTDKPTDPALYVSSKVSQDLVDILDAEGIDKAVAVGFDWGSKNVSRLASYHPDRFIAYAFLAVPFIHLGTFENHDNLLATHKEANGYETFGYFQFFASDEAETIIRDHIDAFARIVFPHDPTIWMTKLTPIGALKTTLLEDHSGPLPSYVTQEDLDEFKKTFLKNGMAGPLCWYKKVVDTIEHEDEAHVPADHALPPKSAPLFFGAAKNDYISVAAFGYSVFGNEEFKEHSVTIRDFDADHWLILSKGSEIARELGSWIEGTVAKVLL</sequence>
<reference evidence="1" key="1">
    <citation type="submission" date="2022-07" db="EMBL/GenBank/DDBJ databases">
        <title>Genome Sequence of Phlebia brevispora.</title>
        <authorList>
            <person name="Buettner E."/>
        </authorList>
    </citation>
    <scope>NUCLEOTIDE SEQUENCE</scope>
    <source>
        <strain evidence="1">MPL23</strain>
    </source>
</reference>
<dbReference type="EMBL" id="JANHOG010000239">
    <property type="protein sequence ID" value="KAJ3556465.1"/>
    <property type="molecule type" value="Genomic_DNA"/>
</dbReference>
<accession>A0ACC1TAH3</accession>
<proteinExistence type="predicted"/>
<gene>
    <name evidence="1" type="ORF">NM688_g2016</name>
</gene>
<dbReference type="Proteomes" id="UP001148662">
    <property type="component" value="Unassembled WGS sequence"/>
</dbReference>
<name>A0ACC1TAH3_9APHY</name>
<evidence type="ECO:0000313" key="2">
    <source>
        <dbReference type="Proteomes" id="UP001148662"/>
    </source>
</evidence>
<comment type="caution">
    <text evidence="1">The sequence shown here is derived from an EMBL/GenBank/DDBJ whole genome shotgun (WGS) entry which is preliminary data.</text>
</comment>